<accession>A0A6J6P695</accession>
<dbReference type="PANTHER" id="PTHR36933">
    <property type="entry name" value="SLL0788 PROTEIN"/>
    <property type="match status" value="1"/>
</dbReference>
<dbReference type="PANTHER" id="PTHR36933:SF1">
    <property type="entry name" value="SLL0788 PROTEIN"/>
    <property type="match status" value="1"/>
</dbReference>
<dbReference type="InterPro" id="IPR012347">
    <property type="entry name" value="Ferritin-like"/>
</dbReference>
<feature type="domain" description="DUF305" evidence="1">
    <location>
        <begin position="50"/>
        <end position="189"/>
    </location>
</feature>
<dbReference type="Pfam" id="PF03713">
    <property type="entry name" value="DUF305"/>
    <property type="match status" value="1"/>
</dbReference>
<dbReference type="EMBL" id="CAEZXK010000054">
    <property type="protein sequence ID" value="CAB4694911.1"/>
    <property type="molecule type" value="Genomic_DNA"/>
</dbReference>
<proteinExistence type="predicted"/>
<dbReference type="Gene3D" id="1.20.1260.10">
    <property type="match status" value="1"/>
</dbReference>
<organism evidence="2">
    <name type="scientific">freshwater metagenome</name>
    <dbReference type="NCBI Taxonomy" id="449393"/>
    <lineage>
        <taxon>unclassified sequences</taxon>
        <taxon>metagenomes</taxon>
        <taxon>ecological metagenomes</taxon>
    </lineage>
</organism>
<dbReference type="AlphaFoldDB" id="A0A6J6P695"/>
<dbReference type="InterPro" id="IPR005183">
    <property type="entry name" value="DUF305_CopM-like"/>
</dbReference>
<evidence type="ECO:0000259" key="1">
    <source>
        <dbReference type="Pfam" id="PF03713"/>
    </source>
</evidence>
<dbReference type="PROSITE" id="PS51257">
    <property type="entry name" value="PROKAR_LIPOPROTEIN"/>
    <property type="match status" value="1"/>
</dbReference>
<reference evidence="2" key="1">
    <citation type="submission" date="2020-05" db="EMBL/GenBank/DDBJ databases">
        <authorList>
            <person name="Chiriac C."/>
            <person name="Salcher M."/>
            <person name="Ghai R."/>
            <person name="Kavagutti S V."/>
        </authorList>
    </citation>
    <scope>NUCLEOTIDE SEQUENCE</scope>
</reference>
<sequence length="192" mass="20441">MTKRIGKALAAAAAAALIMASLTACAQGTSEMNHDGHQSDSASGGFSSDDIMFAQMMIPHHEQAIEMSTLAETRAENPEVKALAAKIKAAQAPEIEIMKGWLTKAGASLDMGHAAHMDGMLSDDQMQALRNATGKEFDRLFLEGMILHHEGAVEMAEMAIGSKNADAHELGHAIEDTQTDEIALMKELLGKL</sequence>
<protein>
    <submittedName>
        <fullName evidence="2">Unannotated protein</fullName>
    </submittedName>
</protein>
<name>A0A6J6P695_9ZZZZ</name>
<gene>
    <name evidence="2" type="ORF">UFOPK2370_01196</name>
</gene>
<evidence type="ECO:0000313" key="2">
    <source>
        <dbReference type="EMBL" id="CAB4694911.1"/>
    </source>
</evidence>